<name>A0A0E0D932_9ORYZ</name>
<dbReference type="AlphaFoldDB" id="A0A0E0D932"/>
<sequence>MVGDEAGDDGQRSGWWWPTWRAVARPVVVADAADNNWWSCAHRRAAAKNKREEVADAEDERAEEKAGRRVGPRKEMCRIETTKGTKEEEIRYDTDTNDGRGRYIGRDGTREYYSSN</sequence>
<reference evidence="2" key="2">
    <citation type="submission" date="2018-05" db="EMBL/GenBank/DDBJ databases">
        <title>OmerRS3 (Oryza meridionalis Reference Sequence Version 3).</title>
        <authorList>
            <person name="Zhang J."/>
            <person name="Kudrna D."/>
            <person name="Lee S."/>
            <person name="Talag J."/>
            <person name="Welchert J."/>
            <person name="Wing R.A."/>
        </authorList>
    </citation>
    <scope>NUCLEOTIDE SEQUENCE [LARGE SCALE GENOMIC DNA]</scope>
    <source>
        <strain evidence="2">cv. OR44</strain>
    </source>
</reference>
<keyword evidence="3" id="KW-1185">Reference proteome</keyword>
<evidence type="ECO:0000313" key="3">
    <source>
        <dbReference type="Proteomes" id="UP000008021"/>
    </source>
</evidence>
<dbReference type="Proteomes" id="UP000008021">
    <property type="component" value="Chromosome 3"/>
</dbReference>
<feature type="region of interest" description="Disordered" evidence="1">
    <location>
        <begin position="48"/>
        <end position="116"/>
    </location>
</feature>
<dbReference type="HOGENOM" id="CLU_2100808_0_0_1"/>
<proteinExistence type="predicted"/>
<organism evidence="2">
    <name type="scientific">Oryza meridionalis</name>
    <dbReference type="NCBI Taxonomy" id="40149"/>
    <lineage>
        <taxon>Eukaryota</taxon>
        <taxon>Viridiplantae</taxon>
        <taxon>Streptophyta</taxon>
        <taxon>Embryophyta</taxon>
        <taxon>Tracheophyta</taxon>
        <taxon>Spermatophyta</taxon>
        <taxon>Magnoliopsida</taxon>
        <taxon>Liliopsida</taxon>
        <taxon>Poales</taxon>
        <taxon>Poaceae</taxon>
        <taxon>BOP clade</taxon>
        <taxon>Oryzoideae</taxon>
        <taxon>Oryzeae</taxon>
        <taxon>Oryzinae</taxon>
        <taxon>Oryza</taxon>
    </lineage>
</organism>
<dbReference type="EnsemblPlants" id="OMERI03G36550.1">
    <property type="protein sequence ID" value="OMERI03G36550.1"/>
    <property type="gene ID" value="OMERI03G36550"/>
</dbReference>
<evidence type="ECO:0000256" key="1">
    <source>
        <dbReference type="SAM" id="MobiDB-lite"/>
    </source>
</evidence>
<protein>
    <submittedName>
        <fullName evidence="2">Uncharacterized protein</fullName>
    </submittedName>
</protein>
<evidence type="ECO:0000313" key="2">
    <source>
        <dbReference type="EnsemblPlants" id="OMERI03G36550.1"/>
    </source>
</evidence>
<dbReference type="Gramene" id="OMERI03G36550.1">
    <property type="protein sequence ID" value="OMERI03G36550.1"/>
    <property type="gene ID" value="OMERI03G36550"/>
</dbReference>
<feature type="compositionally biased region" description="Basic and acidic residues" evidence="1">
    <location>
        <begin position="62"/>
        <end position="110"/>
    </location>
</feature>
<reference evidence="2" key="1">
    <citation type="submission" date="2015-04" db="UniProtKB">
        <authorList>
            <consortium name="EnsemblPlants"/>
        </authorList>
    </citation>
    <scope>IDENTIFICATION</scope>
</reference>
<accession>A0A0E0D932</accession>